<sequence>MVYQNFLREFWCTAIAYDLNPPKNNSEERPLKEYLIKFSVMNGKKPLTLDYKTFVESAGLDYAKGKYLSHPSTEEVLGGNYSSTEQVNSIQQLFAYYLLIGTKKKKGKSQTVTSTTHQSQGPEASGTLPQKRKYPKSKMPPTKTKVTPHPS</sequence>
<gene>
    <name evidence="2" type="ORF">Tco_0990084</name>
</gene>
<accession>A0ABQ5EVN9</accession>
<evidence type="ECO:0000313" key="3">
    <source>
        <dbReference type="Proteomes" id="UP001151760"/>
    </source>
</evidence>
<reference evidence="2" key="1">
    <citation type="journal article" date="2022" name="Int. J. Mol. Sci.">
        <title>Draft Genome of Tanacetum Coccineum: Genomic Comparison of Closely Related Tanacetum-Family Plants.</title>
        <authorList>
            <person name="Yamashiro T."/>
            <person name="Shiraishi A."/>
            <person name="Nakayama K."/>
            <person name="Satake H."/>
        </authorList>
    </citation>
    <scope>NUCLEOTIDE SEQUENCE</scope>
</reference>
<organism evidence="2 3">
    <name type="scientific">Tanacetum coccineum</name>
    <dbReference type="NCBI Taxonomy" id="301880"/>
    <lineage>
        <taxon>Eukaryota</taxon>
        <taxon>Viridiplantae</taxon>
        <taxon>Streptophyta</taxon>
        <taxon>Embryophyta</taxon>
        <taxon>Tracheophyta</taxon>
        <taxon>Spermatophyta</taxon>
        <taxon>Magnoliopsida</taxon>
        <taxon>eudicotyledons</taxon>
        <taxon>Gunneridae</taxon>
        <taxon>Pentapetalae</taxon>
        <taxon>asterids</taxon>
        <taxon>campanulids</taxon>
        <taxon>Asterales</taxon>
        <taxon>Asteraceae</taxon>
        <taxon>Asteroideae</taxon>
        <taxon>Anthemideae</taxon>
        <taxon>Anthemidinae</taxon>
        <taxon>Tanacetum</taxon>
    </lineage>
</organism>
<name>A0ABQ5EVN9_9ASTR</name>
<reference evidence="2" key="2">
    <citation type="submission" date="2022-01" db="EMBL/GenBank/DDBJ databases">
        <authorList>
            <person name="Yamashiro T."/>
            <person name="Shiraishi A."/>
            <person name="Satake H."/>
            <person name="Nakayama K."/>
        </authorList>
    </citation>
    <scope>NUCLEOTIDE SEQUENCE</scope>
</reference>
<evidence type="ECO:0000256" key="1">
    <source>
        <dbReference type="SAM" id="MobiDB-lite"/>
    </source>
</evidence>
<keyword evidence="3" id="KW-1185">Reference proteome</keyword>
<comment type="caution">
    <text evidence="2">The sequence shown here is derived from an EMBL/GenBank/DDBJ whole genome shotgun (WGS) entry which is preliminary data.</text>
</comment>
<proteinExistence type="predicted"/>
<feature type="region of interest" description="Disordered" evidence="1">
    <location>
        <begin position="104"/>
        <end position="151"/>
    </location>
</feature>
<dbReference type="Proteomes" id="UP001151760">
    <property type="component" value="Unassembled WGS sequence"/>
</dbReference>
<dbReference type="EMBL" id="BQNB010016723">
    <property type="protein sequence ID" value="GJT55030.1"/>
    <property type="molecule type" value="Genomic_DNA"/>
</dbReference>
<protein>
    <submittedName>
        <fullName evidence="2">Uncharacterized protein</fullName>
    </submittedName>
</protein>
<evidence type="ECO:0000313" key="2">
    <source>
        <dbReference type="EMBL" id="GJT55030.1"/>
    </source>
</evidence>
<feature type="compositionally biased region" description="Low complexity" evidence="1">
    <location>
        <begin position="109"/>
        <end position="120"/>
    </location>
</feature>